<sequence length="459" mass="49334">MRAEHIDRKRRRLTELRNLHLDSAAADERHEGMGRGGILNGRTRRLRDQAQRIRFRDMRLRHDRYRVVHGSPSPQAGSSGHTSPDTHRDQPRTRFPMQATAWRSRPGPGRPGSSECLDLHGESEYRGLVCSLPSLVPECSEAGVTMSSLTNYGQAIASTTVALQRLLSSPPIGLPVTSYALGSPRTGVTGPSINLFLYYDSLISYREETQRGPSRVIAELHYLVSAYPGDEVDTDAGSHRVFGTARAVIERHPVLNVPIGSADNLQVWLSPSPLTNEVLTSLWLASQAPLRLSFAVMASFTLDAAERTAVVGTVRDVVKLAGAGAIAVFTGTDAAGKATAAASVASELGKALVTLPLGDIVGATQSETEAKLARVFEQAEHRGAVLMVAAADPLFGVRPEELDLDDPYAGVEIGSVLDLLGQAPSVVIIELTHPAGDELADRTRVEVRFPGTPPPSTED</sequence>
<dbReference type="OrthoDB" id="9802352at2"/>
<dbReference type="SUPFAM" id="SSF52540">
    <property type="entry name" value="P-loop containing nucleoside triphosphate hydrolases"/>
    <property type="match status" value="1"/>
</dbReference>
<comment type="caution">
    <text evidence="4">The sequence shown here is derived from an EMBL/GenBank/DDBJ whole genome shotgun (WGS) entry which is preliminary data.</text>
</comment>
<feature type="compositionally biased region" description="Polar residues" evidence="1">
    <location>
        <begin position="72"/>
        <end position="83"/>
    </location>
</feature>
<evidence type="ECO:0000313" key="5">
    <source>
        <dbReference type="Proteomes" id="UP000297472"/>
    </source>
</evidence>
<dbReference type="GO" id="GO:0016887">
    <property type="term" value="F:ATP hydrolysis activity"/>
    <property type="evidence" value="ECO:0007669"/>
    <property type="project" value="InterPro"/>
</dbReference>
<dbReference type="InterPro" id="IPR027417">
    <property type="entry name" value="P-loop_NTPase"/>
</dbReference>
<dbReference type="GO" id="GO:0005524">
    <property type="term" value="F:ATP binding"/>
    <property type="evidence" value="ECO:0007669"/>
    <property type="project" value="InterPro"/>
</dbReference>
<dbReference type="Pfam" id="PF14065">
    <property type="entry name" value="Pvc16_N"/>
    <property type="match status" value="1"/>
</dbReference>
<evidence type="ECO:0000256" key="1">
    <source>
        <dbReference type="SAM" id="MobiDB-lite"/>
    </source>
</evidence>
<feature type="domain" description="ATPase AAA-type core" evidence="2">
    <location>
        <begin position="328"/>
        <end position="398"/>
    </location>
</feature>
<dbReference type="Gene3D" id="3.40.50.300">
    <property type="entry name" value="P-loop containing nucleotide triphosphate hydrolases"/>
    <property type="match status" value="1"/>
</dbReference>
<keyword evidence="5" id="KW-1185">Reference proteome</keyword>
<protein>
    <submittedName>
        <fullName evidence="4">DUF4255 domain-containing protein</fullName>
    </submittedName>
</protein>
<accession>A0A4Y8JQ65</accession>
<reference evidence="4 5" key="1">
    <citation type="submission" date="2019-03" db="EMBL/GenBank/DDBJ databases">
        <title>Genomics of glacier-inhabiting Cryobacterium strains.</title>
        <authorList>
            <person name="Liu Q."/>
            <person name="Xin Y.-H."/>
        </authorList>
    </citation>
    <scope>NUCLEOTIDE SEQUENCE [LARGE SCALE GENOMIC DNA]</scope>
    <source>
        <strain evidence="4 5">TMT1-51</strain>
    </source>
</reference>
<feature type="region of interest" description="Disordered" evidence="1">
    <location>
        <begin position="63"/>
        <end position="93"/>
    </location>
</feature>
<organism evidence="4 5">
    <name type="scientific">Cryobacterium cryoconiti</name>
    <dbReference type="NCBI Taxonomy" id="1259239"/>
    <lineage>
        <taxon>Bacteria</taxon>
        <taxon>Bacillati</taxon>
        <taxon>Actinomycetota</taxon>
        <taxon>Actinomycetes</taxon>
        <taxon>Micrococcales</taxon>
        <taxon>Microbacteriaceae</taxon>
        <taxon>Cryobacterium</taxon>
    </lineage>
</organism>
<dbReference type="Pfam" id="PF00004">
    <property type="entry name" value="AAA"/>
    <property type="match status" value="1"/>
</dbReference>
<feature type="domain" description="Pvc16 N-terminal" evidence="3">
    <location>
        <begin position="212"/>
        <end position="310"/>
    </location>
</feature>
<dbReference type="InterPro" id="IPR025351">
    <property type="entry name" value="Pvc16_N"/>
</dbReference>
<dbReference type="EMBL" id="SOHA01000042">
    <property type="protein sequence ID" value="TFD26319.1"/>
    <property type="molecule type" value="Genomic_DNA"/>
</dbReference>
<dbReference type="InterPro" id="IPR003959">
    <property type="entry name" value="ATPase_AAA_core"/>
</dbReference>
<dbReference type="AlphaFoldDB" id="A0A4Y8JQ65"/>
<dbReference type="Proteomes" id="UP000297472">
    <property type="component" value="Unassembled WGS sequence"/>
</dbReference>
<evidence type="ECO:0000259" key="2">
    <source>
        <dbReference type="Pfam" id="PF00004"/>
    </source>
</evidence>
<evidence type="ECO:0000313" key="4">
    <source>
        <dbReference type="EMBL" id="TFD26319.1"/>
    </source>
</evidence>
<evidence type="ECO:0000259" key="3">
    <source>
        <dbReference type="Pfam" id="PF14065"/>
    </source>
</evidence>
<gene>
    <name evidence="4" type="ORF">E3T49_15345</name>
</gene>
<name>A0A4Y8JQ65_9MICO</name>
<proteinExistence type="predicted"/>